<dbReference type="PANTHER" id="PTHR47963:SF8">
    <property type="entry name" value="ATP-DEPENDENT RNA HELICASE DEAD"/>
    <property type="match status" value="1"/>
</dbReference>
<gene>
    <name evidence="13" type="ORF">MSPICULIGERA_LOCUS5025</name>
</gene>
<feature type="domain" description="Helicase ATP-binding" evidence="10">
    <location>
        <begin position="224"/>
        <end position="416"/>
    </location>
</feature>
<dbReference type="GO" id="GO:0016787">
    <property type="term" value="F:hydrolase activity"/>
    <property type="evidence" value="ECO:0007669"/>
    <property type="project" value="UniProtKB-KW"/>
</dbReference>
<dbReference type="PROSITE" id="PS51194">
    <property type="entry name" value="HELICASE_CTER"/>
    <property type="match status" value="1"/>
</dbReference>
<feature type="short sequence motif" description="Q motif" evidence="7">
    <location>
        <begin position="184"/>
        <end position="212"/>
    </location>
</feature>
<dbReference type="SUPFAM" id="SSF52540">
    <property type="entry name" value="P-loop containing nucleoside triphosphate hydrolases"/>
    <property type="match status" value="1"/>
</dbReference>
<dbReference type="SMART" id="SM00487">
    <property type="entry name" value="DEXDc"/>
    <property type="match status" value="1"/>
</dbReference>
<dbReference type="EMBL" id="CATQJA010001235">
    <property type="protein sequence ID" value="CAJ0566420.1"/>
    <property type="molecule type" value="Genomic_DNA"/>
</dbReference>
<evidence type="ECO:0000256" key="5">
    <source>
        <dbReference type="ARBA" id="ARBA00022840"/>
    </source>
</evidence>
<dbReference type="Pfam" id="PF00270">
    <property type="entry name" value="DEAD"/>
    <property type="match status" value="1"/>
</dbReference>
<organism evidence="13 14">
    <name type="scientific">Mesorhabditis spiculigera</name>
    <dbReference type="NCBI Taxonomy" id="96644"/>
    <lineage>
        <taxon>Eukaryota</taxon>
        <taxon>Metazoa</taxon>
        <taxon>Ecdysozoa</taxon>
        <taxon>Nematoda</taxon>
        <taxon>Chromadorea</taxon>
        <taxon>Rhabditida</taxon>
        <taxon>Rhabditina</taxon>
        <taxon>Rhabditomorpha</taxon>
        <taxon>Rhabditoidea</taxon>
        <taxon>Rhabditidae</taxon>
        <taxon>Mesorhabditinae</taxon>
        <taxon>Mesorhabditis</taxon>
    </lineage>
</organism>
<evidence type="ECO:0000259" key="12">
    <source>
        <dbReference type="PROSITE" id="PS51195"/>
    </source>
</evidence>
<dbReference type="GO" id="GO:0005737">
    <property type="term" value="C:cytoplasm"/>
    <property type="evidence" value="ECO:0007669"/>
    <property type="project" value="UniProtKB-ARBA"/>
</dbReference>
<evidence type="ECO:0000256" key="3">
    <source>
        <dbReference type="ARBA" id="ARBA00022801"/>
    </source>
</evidence>
<dbReference type="InterPro" id="IPR036875">
    <property type="entry name" value="Znf_CCHC_sf"/>
</dbReference>
<dbReference type="InterPro" id="IPR011545">
    <property type="entry name" value="DEAD/DEAH_box_helicase_dom"/>
</dbReference>
<keyword evidence="6" id="KW-0862">Zinc</keyword>
<keyword evidence="6" id="KW-0479">Metal-binding</keyword>
<dbReference type="Proteomes" id="UP001177023">
    <property type="component" value="Unassembled WGS sequence"/>
</dbReference>
<accession>A0AA36CE10</accession>
<proteinExistence type="predicted"/>
<dbReference type="GO" id="GO:0008270">
    <property type="term" value="F:zinc ion binding"/>
    <property type="evidence" value="ECO:0007669"/>
    <property type="project" value="UniProtKB-KW"/>
</dbReference>
<keyword evidence="2" id="KW-0547">Nucleotide-binding</keyword>
<dbReference type="EC" id="3.6.4.13" evidence="1"/>
<evidence type="ECO:0000259" key="10">
    <source>
        <dbReference type="PROSITE" id="PS51192"/>
    </source>
</evidence>
<dbReference type="PROSITE" id="PS50158">
    <property type="entry name" value="ZF_CCHC"/>
    <property type="match status" value="2"/>
</dbReference>
<dbReference type="SMART" id="SM00490">
    <property type="entry name" value="HELICc"/>
    <property type="match status" value="1"/>
</dbReference>
<keyword evidence="14" id="KW-1185">Reference proteome</keyword>
<evidence type="ECO:0000256" key="8">
    <source>
        <dbReference type="SAM" id="MobiDB-lite"/>
    </source>
</evidence>
<evidence type="ECO:0000259" key="11">
    <source>
        <dbReference type="PROSITE" id="PS51194"/>
    </source>
</evidence>
<evidence type="ECO:0000313" key="14">
    <source>
        <dbReference type="Proteomes" id="UP001177023"/>
    </source>
</evidence>
<feature type="domain" description="CCHC-type" evidence="9">
    <location>
        <begin position="75"/>
        <end position="90"/>
    </location>
</feature>
<keyword evidence="4" id="KW-0347">Helicase</keyword>
<dbReference type="SMART" id="SM00343">
    <property type="entry name" value="ZnF_C2HC"/>
    <property type="match status" value="2"/>
</dbReference>
<dbReference type="GO" id="GO:0003724">
    <property type="term" value="F:RNA helicase activity"/>
    <property type="evidence" value="ECO:0007669"/>
    <property type="project" value="UniProtKB-EC"/>
</dbReference>
<dbReference type="Pfam" id="PF00271">
    <property type="entry name" value="Helicase_C"/>
    <property type="match status" value="1"/>
</dbReference>
<dbReference type="Gene3D" id="3.40.50.300">
    <property type="entry name" value="P-loop containing nucleotide triphosphate hydrolases"/>
    <property type="match status" value="2"/>
</dbReference>
<dbReference type="GO" id="GO:0019899">
    <property type="term" value="F:enzyme binding"/>
    <property type="evidence" value="ECO:0007669"/>
    <property type="project" value="UniProtKB-ARBA"/>
</dbReference>
<dbReference type="AlphaFoldDB" id="A0AA36CE10"/>
<feature type="region of interest" description="Disordered" evidence="8">
    <location>
        <begin position="105"/>
        <end position="132"/>
    </location>
</feature>
<evidence type="ECO:0000256" key="2">
    <source>
        <dbReference type="ARBA" id="ARBA00022741"/>
    </source>
</evidence>
<dbReference type="InterPro" id="IPR014001">
    <property type="entry name" value="Helicase_ATP-bd"/>
</dbReference>
<evidence type="ECO:0000256" key="6">
    <source>
        <dbReference type="PROSITE-ProRule" id="PRU00047"/>
    </source>
</evidence>
<comment type="caution">
    <text evidence="13">The sequence shown here is derived from an EMBL/GenBank/DDBJ whole genome shotgun (WGS) entry which is preliminary data.</text>
</comment>
<reference evidence="13" key="1">
    <citation type="submission" date="2023-06" db="EMBL/GenBank/DDBJ databases">
        <authorList>
            <person name="Delattre M."/>
        </authorList>
    </citation>
    <scope>NUCLEOTIDE SEQUENCE</scope>
    <source>
        <strain evidence="13">AF72</strain>
    </source>
</reference>
<sequence>MAPRVFRRSKVEDRHGRQHEIMVNHPIPEGTQLPYIAAGQPNSEAPRPDGADLIDEMEQEMATVNIARKRHSGVCAHCGNAGHGRKSCPRRDDPRFTYCKNCKSEGHLQTHCPNPPAPEPPKPGRNHGSSGKIRHRATFVPTRHTVDELRDAQVLVGPDINSVNMWTKPSEKLSVRRTPGVAHGSFEELELQPFLMSNIRDASFDHPTPIEYFGIPKMVAMDPETGLLMHEAMIWSSQTGAGKTTAYVLGLLELLTRGEAPREAAENPRACQPRAIIIASIHELAEQIANEGRKFAAGSGLHVEALYGGTLVNNCIDRLDKNIDIVVATIGRLQDFMERGLLDTSRLEYLVVDEFHEFVDSWKSASMTIDFNRFLNRLGDFAPASERPYAVLLTSAAMNMNLRRVGKRLLTIEEFEYVGPDNHDGGSCYCPIYLNDNDPENLDVFSISVGRDMTANPLIEQNFVDAREIGRNGILDRIEAILREQFEVIADSPKYEVTEEVIDQNGKPATVTRHYFELRHKKDDQGLLTKTLIFVNRKTDASSLSEQLKAMGFENKCFHSDLEELDRAQNYKDFSDGRIPVLVATNAAANGLDFGARGVQHVINFELPSTYDHKFTYIERIGRTGRAGKPGRSTTFFVEDLTDVRWHRRWRLVLMARWLADLLTNMRRDVPQFILDTANGLDSHHRRVGVPNLRMAEHFLLQARREHFLRS</sequence>
<keyword evidence="6" id="KW-0863">Zinc-finger</keyword>
<dbReference type="SUPFAM" id="SSF57756">
    <property type="entry name" value="Retrovirus zinc finger-like domains"/>
    <property type="match status" value="1"/>
</dbReference>
<dbReference type="GO" id="GO:0005524">
    <property type="term" value="F:ATP binding"/>
    <property type="evidence" value="ECO:0007669"/>
    <property type="project" value="UniProtKB-KW"/>
</dbReference>
<feature type="domain" description="CCHC-type" evidence="9">
    <location>
        <begin position="99"/>
        <end position="114"/>
    </location>
</feature>
<evidence type="ECO:0000313" key="13">
    <source>
        <dbReference type="EMBL" id="CAJ0566420.1"/>
    </source>
</evidence>
<dbReference type="InterPro" id="IPR001878">
    <property type="entry name" value="Znf_CCHC"/>
</dbReference>
<dbReference type="PROSITE" id="PS51195">
    <property type="entry name" value="Q_MOTIF"/>
    <property type="match status" value="1"/>
</dbReference>
<dbReference type="PANTHER" id="PTHR47963">
    <property type="entry name" value="DEAD-BOX ATP-DEPENDENT RNA HELICASE 47, MITOCHONDRIAL"/>
    <property type="match status" value="1"/>
</dbReference>
<dbReference type="PROSITE" id="PS51192">
    <property type="entry name" value="HELICASE_ATP_BIND_1"/>
    <property type="match status" value="1"/>
</dbReference>
<dbReference type="InterPro" id="IPR001650">
    <property type="entry name" value="Helicase_C-like"/>
</dbReference>
<feature type="non-terminal residue" evidence="13">
    <location>
        <position position="711"/>
    </location>
</feature>
<evidence type="ECO:0000256" key="4">
    <source>
        <dbReference type="ARBA" id="ARBA00022806"/>
    </source>
</evidence>
<keyword evidence="5" id="KW-0067">ATP-binding</keyword>
<name>A0AA36CE10_9BILA</name>
<dbReference type="InterPro" id="IPR027417">
    <property type="entry name" value="P-loop_NTPase"/>
</dbReference>
<feature type="domain" description="DEAD-box RNA helicase Q" evidence="12">
    <location>
        <begin position="184"/>
        <end position="212"/>
    </location>
</feature>
<feature type="domain" description="Helicase C-terminal" evidence="11">
    <location>
        <begin position="510"/>
        <end position="689"/>
    </location>
</feature>
<dbReference type="InterPro" id="IPR014014">
    <property type="entry name" value="RNA_helicase_DEAD_Q_motif"/>
</dbReference>
<feature type="compositionally biased region" description="Pro residues" evidence="8">
    <location>
        <begin position="113"/>
        <end position="123"/>
    </location>
</feature>
<dbReference type="GO" id="GO:0003723">
    <property type="term" value="F:RNA binding"/>
    <property type="evidence" value="ECO:0007669"/>
    <property type="project" value="TreeGrafter"/>
</dbReference>
<dbReference type="Gene3D" id="4.10.60.10">
    <property type="entry name" value="Zinc finger, CCHC-type"/>
    <property type="match status" value="1"/>
</dbReference>
<evidence type="ECO:0000256" key="7">
    <source>
        <dbReference type="PROSITE-ProRule" id="PRU00552"/>
    </source>
</evidence>
<dbReference type="CDD" id="cd18787">
    <property type="entry name" value="SF2_C_DEAD"/>
    <property type="match status" value="1"/>
</dbReference>
<keyword evidence="3" id="KW-0378">Hydrolase</keyword>
<protein>
    <recommendedName>
        <fullName evidence="1">RNA helicase</fullName>
        <ecNumber evidence="1">3.6.4.13</ecNumber>
    </recommendedName>
</protein>
<evidence type="ECO:0000256" key="1">
    <source>
        <dbReference type="ARBA" id="ARBA00012552"/>
    </source>
</evidence>
<evidence type="ECO:0000259" key="9">
    <source>
        <dbReference type="PROSITE" id="PS50158"/>
    </source>
</evidence>
<dbReference type="InterPro" id="IPR050547">
    <property type="entry name" value="DEAD_box_RNA_helicases"/>
</dbReference>